<dbReference type="Pfam" id="PF00067">
    <property type="entry name" value="p450"/>
    <property type="match status" value="3"/>
</dbReference>
<dbReference type="PRINTS" id="PR00464">
    <property type="entry name" value="EP450II"/>
</dbReference>
<evidence type="ECO:0000256" key="11">
    <source>
        <dbReference type="ARBA" id="ARBA00023004"/>
    </source>
</evidence>
<evidence type="ECO:0000256" key="9">
    <source>
        <dbReference type="ARBA" id="ARBA00022848"/>
    </source>
</evidence>
<dbReference type="InterPro" id="IPR050476">
    <property type="entry name" value="Insect_CytP450_Detox"/>
</dbReference>
<accession>A0A2A3E5N2</accession>
<dbReference type="InterPro" id="IPR001128">
    <property type="entry name" value="Cyt_P450"/>
</dbReference>
<dbReference type="Proteomes" id="UP000242457">
    <property type="component" value="Unassembled WGS sequence"/>
</dbReference>
<comment type="subcellular location">
    <subcellularLocation>
        <location evidence="4">Endoplasmic reticulum membrane</location>
        <topology evidence="4">Peripheral membrane protein</topology>
    </subcellularLocation>
    <subcellularLocation>
        <location evidence="3">Microsome membrane</location>
        <topology evidence="3">Peripheral membrane protein</topology>
    </subcellularLocation>
</comment>
<evidence type="ECO:0000256" key="4">
    <source>
        <dbReference type="ARBA" id="ARBA00004406"/>
    </source>
</evidence>
<dbReference type="EMBL" id="KZ288358">
    <property type="protein sequence ID" value="PBC27073.1"/>
    <property type="molecule type" value="Genomic_DNA"/>
</dbReference>
<evidence type="ECO:0000256" key="14">
    <source>
        <dbReference type="PIRSR" id="PIRSR602402-1"/>
    </source>
</evidence>
<evidence type="ECO:0000313" key="15">
    <source>
        <dbReference type="EMBL" id="PBC27073.1"/>
    </source>
</evidence>
<evidence type="ECO:0000256" key="12">
    <source>
        <dbReference type="ARBA" id="ARBA00023033"/>
    </source>
</evidence>
<dbReference type="InterPro" id="IPR036396">
    <property type="entry name" value="Cyt_P450_sf"/>
</dbReference>
<dbReference type="GO" id="GO:0005789">
    <property type="term" value="C:endoplasmic reticulum membrane"/>
    <property type="evidence" value="ECO:0007669"/>
    <property type="project" value="UniProtKB-SubCell"/>
</dbReference>
<evidence type="ECO:0000313" key="16">
    <source>
        <dbReference type="Proteomes" id="UP000242457"/>
    </source>
</evidence>
<sequence>MNNNFWKSRGIPGPKPVLGFGNMKTVIFGKESISQFLTRNSPNLRIEDYFQFSQPDFINMLLDLKKHPEKIDIETLRKYPVLPFLNRKLISDYTFENNKITIPKDLKIWIPIYGIHHDPDIYPDPEKFDPERFSKEEIMKRHPMHFLPFGHGPRNCIVIAFIAFYYYLTINNNFWKHRGISGPEPVLGFGNMKTVILGEESISEFLTKMYHKYKNESMIGIFRLRTPALIIKDPDIIKTVLIKDFSKFMNRGLLPIISTEPISHHLFALEAERWQPLRKHLTSGFTSNKLKGMFYLIHECSKQLVNYLDILVRKEEPVNVREVAARFTTDVIGSCGFGVDMNSLSEKESEFRRLGKSIFNTNLQKIIIDRIRELTPQTEPISHHLFALEAERWQPLRKHFISGFTNNKLKGMFYLIHECSKQLVNYLDILIRKEEPVNVREVAARFTIDVVGSCGFGIYINSLSEKESEFRRLGKSIFNTNLQKIIIDRIRELTPQVYNFLLYIMPLDRISPEILKLTKETIEYRKKYDIFRPDFMNVILELEKHPERINFR</sequence>
<keyword evidence="13" id="KW-0472">Membrane</keyword>
<dbReference type="GO" id="GO:0016705">
    <property type="term" value="F:oxidoreductase activity, acting on paired donors, with incorporation or reduction of molecular oxygen"/>
    <property type="evidence" value="ECO:0007669"/>
    <property type="project" value="InterPro"/>
</dbReference>
<dbReference type="GO" id="GO:0005506">
    <property type="term" value="F:iron ion binding"/>
    <property type="evidence" value="ECO:0007669"/>
    <property type="project" value="InterPro"/>
</dbReference>
<dbReference type="STRING" id="94128.A0A2A3E5N2"/>
<dbReference type="OrthoDB" id="2789670at2759"/>
<keyword evidence="12" id="KW-0503">Monooxygenase</keyword>
<evidence type="ECO:0000256" key="13">
    <source>
        <dbReference type="ARBA" id="ARBA00023136"/>
    </source>
</evidence>
<gene>
    <name evidence="15" type="ORF">APICC_00984</name>
</gene>
<keyword evidence="11 14" id="KW-0408">Iron</keyword>
<organism evidence="15 16">
    <name type="scientific">Apis cerana cerana</name>
    <name type="common">Oriental honeybee</name>
    <dbReference type="NCBI Taxonomy" id="94128"/>
    <lineage>
        <taxon>Eukaryota</taxon>
        <taxon>Metazoa</taxon>
        <taxon>Ecdysozoa</taxon>
        <taxon>Arthropoda</taxon>
        <taxon>Hexapoda</taxon>
        <taxon>Insecta</taxon>
        <taxon>Pterygota</taxon>
        <taxon>Neoptera</taxon>
        <taxon>Endopterygota</taxon>
        <taxon>Hymenoptera</taxon>
        <taxon>Apocrita</taxon>
        <taxon>Aculeata</taxon>
        <taxon>Apoidea</taxon>
        <taxon>Anthophila</taxon>
        <taxon>Apidae</taxon>
        <taxon>Apis</taxon>
    </lineage>
</organism>
<evidence type="ECO:0000256" key="5">
    <source>
        <dbReference type="ARBA" id="ARBA00010617"/>
    </source>
</evidence>
<dbReference type="GO" id="GO:0020037">
    <property type="term" value="F:heme binding"/>
    <property type="evidence" value="ECO:0007669"/>
    <property type="project" value="InterPro"/>
</dbReference>
<dbReference type="GO" id="GO:0004497">
    <property type="term" value="F:monooxygenase activity"/>
    <property type="evidence" value="ECO:0007669"/>
    <property type="project" value="UniProtKB-KW"/>
</dbReference>
<keyword evidence="8" id="KW-0256">Endoplasmic reticulum</keyword>
<evidence type="ECO:0000256" key="10">
    <source>
        <dbReference type="ARBA" id="ARBA00023002"/>
    </source>
</evidence>
<dbReference type="AlphaFoldDB" id="A0A2A3E5N2"/>
<reference evidence="15 16" key="1">
    <citation type="submission" date="2014-07" db="EMBL/GenBank/DDBJ databases">
        <title>Genomic and transcriptomic analysis on Apis cerana provide comprehensive insights into honey bee biology.</title>
        <authorList>
            <person name="Diao Q."/>
            <person name="Sun L."/>
            <person name="Zheng H."/>
            <person name="Zheng H."/>
            <person name="Xu S."/>
            <person name="Wang S."/>
            <person name="Zeng Z."/>
            <person name="Hu F."/>
            <person name="Su S."/>
            <person name="Wu J."/>
        </authorList>
    </citation>
    <scope>NUCLEOTIDE SEQUENCE [LARGE SCALE GENOMIC DNA]</scope>
    <source>
        <tissue evidence="15">Pupae without intestine</tissue>
    </source>
</reference>
<evidence type="ECO:0000256" key="7">
    <source>
        <dbReference type="ARBA" id="ARBA00022723"/>
    </source>
</evidence>
<keyword evidence="10" id="KW-0560">Oxidoreductase</keyword>
<dbReference type="InterPro" id="IPR002402">
    <property type="entry name" value="Cyt_P450_E_grp-II"/>
</dbReference>
<comment type="function">
    <text evidence="2">May be involved in the metabolism of insect hormones and in the breakdown of synthetic insecticides.</text>
</comment>
<proteinExistence type="inferred from homology"/>
<evidence type="ECO:0000256" key="8">
    <source>
        <dbReference type="ARBA" id="ARBA00022824"/>
    </source>
</evidence>
<keyword evidence="16" id="KW-1185">Reference proteome</keyword>
<keyword evidence="7 14" id="KW-0479">Metal-binding</keyword>
<protein>
    <submittedName>
        <fullName evidence="15">Cytochrome P450 6j1</fullName>
    </submittedName>
</protein>
<name>A0A2A3E5N2_APICC</name>
<evidence type="ECO:0000256" key="3">
    <source>
        <dbReference type="ARBA" id="ARBA00004174"/>
    </source>
</evidence>
<evidence type="ECO:0000256" key="6">
    <source>
        <dbReference type="ARBA" id="ARBA00022617"/>
    </source>
</evidence>
<dbReference type="Gene3D" id="1.10.630.10">
    <property type="entry name" value="Cytochrome P450"/>
    <property type="match status" value="3"/>
</dbReference>
<comment type="cofactor">
    <cofactor evidence="1 14">
        <name>heme</name>
        <dbReference type="ChEBI" id="CHEBI:30413"/>
    </cofactor>
</comment>
<evidence type="ECO:0000256" key="1">
    <source>
        <dbReference type="ARBA" id="ARBA00001971"/>
    </source>
</evidence>
<feature type="binding site" description="axial binding residue" evidence="14">
    <location>
        <position position="156"/>
    </location>
    <ligand>
        <name>heme</name>
        <dbReference type="ChEBI" id="CHEBI:30413"/>
    </ligand>
    <ligandPart>
        <name>Fe</name>
        <dbReference type="ChEBI" id="CHEBI:18248"/>
    </ligandPart>
</feature>
<dbReference type="PANTHER" id="PTHR24292">
    <property type="entry name" value="CYTOCHROME P450"/>
    <property type="match status" value="1"/>
</dbReference>
<keyword evidence="6 14" id="KW-0349">Heme</keyword>
<dbReference type="PANTHER" id="PTHR24292:SF84">
    <property type="entry name" value="CYTOCHROME P450 28A5-RELATED"/>
    <property type="match status" value="1"/>
</dbReference>
<keyword evidence="9" id="KW-0492">Microsome</keyword>
<dbReference type="SUPFAM" id="SSF48264">
    <property type="entry name" value="Cytochrome P450"/>
    <property type="match status" value="3"/>
</dbReference>
<comment type="similarity">
    <text evidence="5">Belongs to the cytochrome P450 family.</text>
</comment>
<evidence type="ECO:0000256" key="2">
    <source>
        <dbReference type="ARBA" id="ARBA00003690"/>
    </source>
</evidence>